<dbReference type="SUPFAM" id="SSF47384">
    <property type="entry name" value="Homodimeric domain of signal transducing histidine kinase"/>
    <property type="match status" value="1"/>
</dbReference>
<dbReference type="PIRSF" id="PIRSF037347">
    <property type="entry name" value="STHK_CHASE2_PAS_prd"/>
    <property type="match status" value="1"/>
</dbReference>
<feature type="domain" description="Histidine kinase" evidence="14">
    <location>
        <begin position="554"/>
        <end position="780"/>
    </location>
</feature>
<proteinExistence type="predicted"/>
<keyword evidence="7" id="KW-0547">Nucleotide-binding</keyword>
<dbReference type="Gene3D" id="1.10.287.130">
    <property type="match status" value="1"/>
</dbReference>
<dbReference type="SMART" id="SM00388">
    <property type="entry name" value="HisKA"/>
    <property type="match status" value="1"/>
</dbReference>
<comment type="caution">
    <text evidence="15">The sequence shown here is derived from an EMBL/GenBank/DDBJ whole genome shotgun (WGS) entry which is preliminary data.</text>
</comment>
<evidence type="ECO:0000256" key="11">
    <source>
        <dbReference type="ARBA" id="ARBA00023012"/>
    </source>
</evidence>
<dbReference type="Pfam" id="PF02518">
    <property type="entry name" value="HATPase_c"/>
    <property type="match status" value="1"/>
</dbReference>
<dbReference type="CDD" id="cd00075">
    <property type="entry name" value="HATPase"/>
    <property type="match status" value="1"/>
</dbReference>
<keyword evidence="6 13" id="KW-0812">Transmembrane</keyword>
<name>A0AAE3NEZ6_9BURK</name>
<evidence type="ECO:0000256" key="13">
    <source>
        <dbReference type="SAM" id="Phobius"/>
    </source>
</evidence>
<dbReference type="InterPro" id="IPR003661">
    <property type="entry name" value="HisK_dim/P_dom"/>
</dbReference>
<dbReference type="Proteomes" id="UP001212602">
    <property type="component" value="Unassembled WGS sequence"/>
</dbReference>
<dbReference type="Gene3D" id="3.30.450.20">
    <property type="entry name" value="PAS domain"/>
    <property type="match status" value="1"/>
</dbReference>
<organism evidence="15 16">
    <name type="scientific">Xenophilus arseniciresistens</name>
    <dbReference type="NCBI Taxonomy" id="1283306"/>
    <lineage>
        <taxon>Bacteria</taxon>
        <taxon>Pseudomonadati</taxon>
        <taxon>Pseudomonadota</taxon>
        <taxon>Betaproteobacteria</taxon>
        <taxon>Burkholderiales</taxon>
        <taxon>Comamonadaceae</taxon>
        <taxon>Xenophilus</taxon>
    </lineage>
</organism>
<dbReference type="InterPro" id="IPR005467">
    <property type="entry name" value="His_kinase_dom"/>
</dbReference>
<keyword evidence="10 13" id="KW-1133">Transmembrane helix</keyword>
<dbReference type="InterPro" id="IPR050351">
    <property type="entry name" value="BphY/WalK/GraS-like"/>
</dbReference>
<dbReference type="EMBL" id="JAQIPB010000013">
    <property type="protein sequence ID" value="MDA7419067.1"/>
    <property type="molecule type" value="Genomic_DNA"/>
</dbReference>
<evidence type="ECO:0000256" key="7">
    <source>
        <dbReference type="ARBA" id="ARBA00022741"/>
    </source>
</evidence>
<protein>
    <recommendedName>
        <fullName evidence="3">histidine kinase</fullName>
        <ecNumber evidence="3">2.7.13.3</ecNumber>
    </recommendedName>
</protein>
<dbReference type="PANTHER" id="PTHR42878:SF7">
    <property type="entry name" value="SENSOR HISTIDINE KINASE GLRK"/>
    <property type="match status" value="1"/>
</dbReference>
<dbReference type="EC" id="2.7.13.3" evidence="3"/>
<dbReference type="GO" id="GO:0005524">
    <property type="term" value="F:ATP binding"/>
    <property type="evidence" value="ECO:0007669"/>
    <property type="project" value="UniProtKB-KW"/>
</dbReference>
<dbReference type="GO" id="GO:0000156">
    <property type="term" value="F:phosphorelay response regulator activity"/>
    <property type="evidence" value="ECO:0007669"/>
    <property type="project" value="TreeGrafter"/>
</dbReference>
<dbReference type="SMART" id="SM00387">
    <property type="entry name" value="HATPase_c"/>
    <property type="match status" value="1"/>
</dbReference>
<dbReference type="GO" id="GO:0016020">
    <property type="term" value="C:membrane"/>
    <property type="evidence" value="ECO:0007669"/>
    <property type="project" value="UniProtKB-SubCell"/>
</dbReference>
<dbReference type="InterPro" id="IPR036097">
    <property type="entry name" value="HisK_dim/P_sf"/>
</dbReference>
<comment type="subcellular location">
    <subcellularLocation>
        <location evidence="2">Membrane</location>
        <topology evidence="2">Multi-pass membrane protein</topology>
    </subcellularLocation>
</comment>
<dbReference type="SUPFAM" id="SSF55785">
    <property type="entry name" value="PYP-like sensor domain (PAS domain)"/>
    <property type="match status" value="1"/>
</dbReference>
<feature type="transmembrane region" description="Helical" evidence="13">
    <location>
        <begin position="332"/>
        <end position="349"/>
    </location>
</feature>
<dbReference type="InterPro" id="IPR017181">
    <property type="entry name" value="Sig_transdc_His_kin_CHASE2"/>
</dbReference>
<dbReference type="GO" id="GO:0007234">
    <property type="term" value="P:osmosensory signaling via phosphorelay pathway"/>
    <property type="evidence" value="ECO:0007669"/>
    <property type="project" value="TreeGrafter"/>
</dbReference>
<dbReference type="InterPro" id="IPR035965">
    <property type="entry name" value="PAS-like_dom_sf"/>
</dbReference>
<reference evidence="15" key="1">
    <citation type="submission" date="2023-01" db="EMBL/GenBank/DDBJ databases">
        <title>Xenophilus mangrovi sp. nov., isolated from soil of Mangrove nature reserve.</title>
        <authorList>
            <person name="Xu S."/>
            <person name="Liu Z."/>
            <person name="Xu Y."/>
        </authorList>
    </citation>
    <scope>NUCLEOTIDE SEQUENCE</scope>
    <source>
        <strain evidence="15">YW8</strain>
    </source>
</reference>
<dbReference type="AlphaFoldDB" id="A0AAE3NEZ6"/>
<dbReference type="InterPro" id="IPR007890">
    <property type="entry name" value="CHASE2"/>
</dbReference>
<dbReference type="PROSITE" id="PS50109">
    <property type="entry name" value="HIS_KIN"/>
    <property type="match status" value="1"/>
</dbReference>
<evidence type="ECO:0000256" key="2">
    <source>
        <dbReference type="ARBA" id="ARBA00004141"/>
    </source>
</evidence>
<evidence type="ECO:0000256" key="9">
    <source>
        <dbReference type="ARBA" id="ARBA00022840"/>
    </source>
</evidence>
<dbReference type="GO" id="GO:0030295">
    <property type="term" value="F:protein kinase activator activity"/>
    <property type="evidence" value="ECO:0007669"/>
    <property type="project" value="TreeGrafter"/>
</dbReference>
<dbReference type="InterPro" id="IPR004358">
    <property type="entry name" value="Sig_transdc_His_kin-like_C"/>
</dbReference>
<dbReference type="SUPFAM" id="SSF55874">
    <property type="entry name" value="ATPase domain of HSP90 chaperone/DNA topoisomerase II/histidine kinase"/>
    <property type="match status" value="1"/>
</dbReference>
<dbReference type="SMART" id="SM01080">
    <property type="entry name" value="CHASE2"/>
    <property type="match status" value="1"/>
</dbReference>
<keyword evidence="9" id="KW-0067">ATP-binding</keyword>
<dbReference type="PRINTS" id="PR00344">
    <property type="entry name" value="BCTRLSENSOR"/>
</dbReference>
<dbReference type="GO" id="GO:0000155">
    <property type="term" value="F:phosphorelay sensor kinase activity"/>
    <property type="evidence" value="ECO:0007669"/>
    <property type="project" value="InterPro"/>
</dbReference>
<evidence type="ECO:0000256" key="6">
    <source>
        <dbReference type="ARBA" id="ARBA00022692"/>
    </source>
</evidence>
<comment type="catalytic activity">
    <reaction evidence="1">
        <text>ATP + protein L-histidine = ADP + protein N-phospho-L-histidine.</text>
        <dbReference type="EC" id="2.7.13.3"/>
    </reaction>
</comment>
<evidence type="ECO:0000313" key="15">
    <source>
        <dbReference type="EMBL" id="MDA7419067.1"/>
    </source>
</evidence>
<evidence type="ECO:0000256" key="5">
    <source>
        <dbReference type="ARBA" id="ARBA00022679"/>
    </source>
</evidence>
<keyword evidence="5" id="KW-0808">Transferase</keyword>
<evidence type="ECO:0000256" key="1">
    <source>
        <dbReference type="ARBA" id="ARBA00000085"/>
    </source>
</evidence>
<dbReference type="InterPro" id="IPR003594">
    <property type="entry name" value="HATPase_dom"/>
</dbReference>
<dbReference type="RefSeq" id="WP_271430265.1">
    <property type="nucleotide sequence ID" value="NZ_JAQIPB010000013.1"/>
</dbReference>
<dbReference type="CDD" id="cd00082">
    <property type="entry name" value="HisKA"/>
    <property type="match status" value="1"/>
</dbReference>
<sequence length="787" mass="86020">MPRLNSPWRLSLQWLLVALLVPLAALWLDQSAVMRHLDGALRDRLLHAMAVPPSGQVALVVVDRKSLDELGPWPWKHAVHAQLLRQLARHQPRAVVLDLPLDQPAPWMDAPQPLAEAMAGLPVYLVRHAVLADPKVRNAQNAQWRTHPPALVQAAAGVGHMRLVRDLDAVARTVYAYEGPPGAPLPYVGLLLADADVRQAHARWRPAPGADAGARGWLRKGPIGFPPAISAGQFRTFSYVDVLRGNVPAGALAGRDLMVGLGPDAELSDLWRASTVGPPWRMTKVELHANAIEALRTGRTVHAFMGWCAVLWVVVPVLLGLLGYLRWERHSALGGVAMALLCIVGSIALLDHGYWVSPVAPVLGLMLGYGVCSWRRQSLVFGYFRRTLARLEHFVRAQDDPPPTRRRILDAAEEYTEKLSATVDRLEAVQALFRQSLSDLPVAVLLCGEDGTIHHANPAARRLLHLQRLRDAQGRTVAQRLPMLLEAMHDPKAPPLRQGHWADVHQRMVYHHAGQVFRVRCVPLQRRARGWAVVLDDLTAARQLEAERAQWLRFLSHDLRSPQANILGHVALAERKHPDAPGRAELACAVRREVARTLALADGFMDLSQAEAGHFSQEEVLIGAVAGDAADQVWAYAGSRGVQVQLQVWSDGELFVRGNAELLKRAVVNLLNNAIRHSRENASVLLCVGAGDGEVLLCVSDEGEGMDAEQVCRLLRREPAAPPPPRGAPASPAKAAAPLRSHGVGLAVVWAVVERHGGWIDLWSMPGQGSSFLIGLPQLVVDEGPLS</sequence>
<evidence type="ECO:0000256" key="4">
    <source>
        <dbReference type="ARBA" id="ARBA00022553"/>
    </source>
</evidence>
<dbReference type="Pfam" id="PF05226">
    <property type="entry name" value="CHASE2"/>
    <property type="match status" value="1"/>
</dbReference>
<dbReference type="Gene3D" id="3.30.565.10">
    <property type="entry name" value="Histidine kinase-like ATPase, C-terminal domain"/>
    <property type="match status" value="1"/>
</dbReference>
<dbReference type="SMART" id="SM00091">
    <property type="entry name" value="PAS"/>
    <property type="match status" value="1"/>
</dbReference>
<keyword evidence="12 13" id="KW-0472">Membrane</keyword>
<gene>
    <name evidence="15" type="ORF">PGB34_22070</name>
</gene>
<keyword evidence="11" id="KW-0902">Two-component regulatory system</keyword>
<evidence type="ECO:0000256" key="8">
    <source>
        <dbReference type="ARBA" id="ARBA00022777"/>
    </source>
</evidence>
<evidence type="ECO:0000259" key="14">
    <source>
        <dbReference type="PROSITE" id="PS50109"/>
    </source>
</evidence>
<dbReference type="InterPro" id="IPR000014">
    <property type="entry name" value="PAS"/>
</dbReference>
<dbReference type="InterPro" id="IPR036890">
    <property type="entry name" value="HATPase_C_sf"/>
</dbReference>
<dbReference type="Pfam" id="PF08448">
    <property type="entry name" value="PAS_4"/>
    <property type="match status" value="1"/>
</dbReference>
<evidence type="ECO:0000256" key="3">
    <source>
        <dbReference type="ARBA" id="ARBA00012438"/>
    </source>
</evidence>
<evidence type="ECO:0000313" key="16">
    <source>
        <dbReference type="Proteomes" id="UP001212602"/>
    </source>
</evidence>
<dbReference type="PANTHER" id="PTHR42878">
    <property type="entry name" value="TWO-COMPONENT HISTIDINE KINASE"/>
    <property type="match status" value="1"/>
</dbReference>
<evidence type="ECO:0000256" key="12">
    <source>
        <dbReference type="ARBA" id="ARBA00023136"/>
    </source>
</evidence>
<keyword evidence="16" id="KW-1185">Reference proteome</keyword>
<keyword evidence="8" id="KW-0418">Kinase</keyword>
<accession>A0AAE3NEZ6</accession>
<feature type="transmembrane region" description="Helical" evidence="13">
    <location>
        <begin position="304"/>
        <end position="325"/>
    </location>
</feature>
<evidence type="ECO:0000256" key="10">
    <source>
        <dbReference type="ARBA" id="ARBA00022989"/>
    </source>
</evidence>
<dbReference type="InterPro" id="IPR013656">
    <property type="entry name" value="PAS_4"/>
</dbReference>
<keyword evidence="4" id="KW-0597">Phosphoprotein</keyword>